<dbReference type="Proteomes" id="UP000000238">
    <property type="component" value="Chromosome"/>
</dbReference>
<feature type="domain" description="Aminoglycoside phosphotransferase" evidence="10">
    <location>
        <begin position="28"/>
        <end position="260"/>
    </location>
</feature>
<dbReference type="RefSeq" id="WP_011400048.1">
    <property type="nucleotide sequence ID" value="NC_007645.1"/>
</dbReference>
<dbReference type="Gene3D" id="3.30.200.20">
    <property type="entry name" value="Phosphorylase Kinase, domain 1"/>
    <property type="match status" value="1"/>
</dbReference>
<evidence type="ECO:0000313" key="12">
    <source>
        <dbReference type="Proteomes" id="UP000000238"/>
    </source>
</evidence>
<evidence type="ECO:0000256" key="6">
    <source>
        <dbReference type="ARBA" id="ARBA00022840"/>
    </source>
</evidence>
<dbReference type="PANTHER" id="PTHR21064">
    <property type="entry name" value="AMINOGLYCOSIDE PHOSPHOTRANSFERASE DOMAIN-CONTAINING PROTEIN-RELATED"/>
    <property type="match status" value="1"/>
</dbReference>
<evidence type="ECO:0000256" key="9">
    <source>
        <dbReference type="NCBIfam" id="TIGR00938"/>
    </source>
</evidence>
<dbReference type="InterPro" id="IPR005280">
    <property type="entry name" value="Homoserine_kinase_II"/>
</dbReference>
<dbReference type="HAMAP" id="MF_00301">
    <property type="entry name" value="Homoser_kinase_2"/>
    <property type="match status" value="1"/>
</dbReference>
<protein>
    <recommendedName>
        <fullName evidence="8 9">Homoserine kinase</fullName>
        <shortName evidence="8">HK</shortName>
        <shortName evidence="8">HSK</shortName>
        <ecNumber evidence="8 9">2.7.1.39</ecNumber>
    </recommendedName>
</protein>
<keyword evidence="4 8" id="KW-0547">Nucleotide-binding</keyword>
<evidence type="ECO:0000256" key="7">
    <source>
        <dbReference type="ARBA" id="ARBA00038240"/>
    </source>
</evidence>
<comment type="catalytic activity">
    <reaction evidence="8">
        <text>L-homoserine + ATP = O-phospho-L-homoserine + ADP + H(+)</text>
        <dbReference type="Rhea" id="RHEA:13985"/>
        <dbReference type="ChEBI" id="CHEBI:15378"/>
        <dbReference type="ChEBI" id="CHEBI:30616"/>
        <dbReference type="ChEBI" id="CHEBI:57476"/>
        <dbReference type="ChEBI" id="CHEBI:57590"/>
        <dbReference type="ChEBI" id="CHEBI:456216"/>
        <dbReference type="EC" id="2.7.1.39"/>
    </reaction>
</comment>
<dbReference type="HOGENOM" id="CLU_053300_0_0_6"/>
<dbReference type="Pfam" id="PF01636">
    <property type="entry name" value="APH"/>
    <property type="match status" value="1"/>
</dbReference>
<comment type="similarity">
    <text evidence="7 8">Belongs to the pseudomonas-type ThrB family.</text>
</comment>
<dbReference type="CDD" id="cd05153">
    <property type="entry name" value="HomoserineK_II"/>
    <property type="match status" value="1"/>
</dbReference>
<keyword evidence="6 8" id="KW-0067">ATP-binding</keyword>
<evidence type="ECO:0000313" key="11">
    <source>
        <dbReference type="EMBL" id="ABC32994.1"/>
    </source>
</evidence>
<dbReference type="SUPFAM" id="SSF56112">
    <property type="entry name" value="Protein kinase-like (PK-like)"/>
    <property type="match status" value="1"/>
</dbReference>
<dbReference type="InterPro" id="IPR050249">
    <property type="entry name" value="Pseudomonas-type_ThrB"/>
</dbReference>
<evidence type="ECO:0000256" key="1">
    <source>
        <dbReference type="ARBA" id="ARBA00022605"/>
    </source>
</evidence>
<dbReference type="eggNOG" id="COG2334">
    <property type="taxonomic scope" value="Bacteria"/>
</dbReference>
<reference evidence="11 12" key="1">
    <citation type="journal article" date="2005" name="Nucleic Acids Res.">
        <title>Genomic blueprint of Hahella chejuensis, a marine microbe producing an algicidal agent.</title>
        <authorList>
            <person name="Jeong H."/>
            <person name="Yim J.H."/>
            <person name="Lee C."/>
            <person name="Choi S.-H."/>
            <person name="Park Y.K."/>
            <person name="Yoon S.H."/>
            <person name="Hur C.-G."/>
            <person name="Kang H.-Y."/>
            <person name="Kim D."/>
            <person name="Lee H.H."/>
            <person name="Park K.H."/>
            <person name="Park S.-H."/>
            <person name="Park H.-S."/>
            <person name="Lee H.K."/>
            <person name="Oh T.K."/>
            <person name="Kim J.F."/>
        </authorList>
    </citation>
    <scope>NUCLEOTIDE SEQUENCE [LARGE SCALE GENOMIC DNA]</scope>
    <source>
        <strain evidence="11 12">KCTC 2396</strain>
    </source>
</reference>
<comment type="pathway">
    <text evidence="8">Amino-acid biosynthesis; L-threonine biosynthesis; L-threonine from L-aspartate: step 4/5.</text>
</comment>
<proteinExistence type="inferred from homology"/>
<dbReference type="InterPro" id="IPR011009">
    <property type="entry name" value="Kinase-like_dom_sf"/>
</dbReference>
<evidence type="ECO:0000256" key="5">
    <source>
        <dbReference type="ARBA" id="ARBA00022777"/>
    </source>
</evidence>
<dbReference type="STRING" id="349521.HCH_06348"/>
<sequence length="321" mass="35722">MAVFTRVSPEQLQTLLESYFDAPEVTEFQGIAAGIENTNYFVSVKSGGEETHWVLTIFEMVTAEELPVFIGLMQGLAQQGFPAPAPHPMLDGSSLAYIEGKPCVLVPRIAGGHLDTPTLDQCAIAGDLLGAMHLASQSAPGRRDVVRTVAWMQSHRDDLASHIKQDELALLSGEIEHFQQQADIWAQCPNGWIHGDLFVDNVMFDGDKVSGVIDFYHACHDCWLFDLAVACNDWCCDAEGRYDQEKLRAFVAAYDKKRPLTELEKKQWSDALRVGALRFWISRLISQYGKGYQHDAERGNTLKNPDEMKAKLLSAHKIAAL</sequence>
<dbReference type="InterPro" id="IPR002575">
    <property type="entry name" value="Aminoglycoside_PTrfase"/>
</dbReference>
<dbReference type="GO" id="GO:0009088">
    <property type="term" value="P:threonine biosynthetic process"/>
    <property type="evidence" value="ECO:0007669"/>
    <property type="project" value="UniProtKB-UniRule"/>
</dbReference>
<dbReference type="Gene3D" id="3.90.1200.10">
    <property type="match status" value="1"/>
</dbReference>
<dbReference type="NCBIfam" id="TIGR00938">
    <property type="entry name" value="thrB_alt"/>
    <property type="match status" value="1"/>
</dbReference>
<name>Q2S8N0_HAHCH</name>
<dbReference type="PANTHER" id="PTHR21064:SF6">
    <property type="entry name" value="AMINOGLYCOSIDE PHOSPHOTRANSFERASE DOMAIN-CONTAINING PROTEIN"/>
    <property type="match status" value="1"/>
</dbReference>
<evidence type="ECO:0000256" key="2">
    <source>
        <dbReference type="ARBA" id="ARBA00022679"/>
    </source>
</evidence>
<dbReference type="OrthoDB" id="9777460at2"/>
<dbReference type="GO" id="GO:0004413">
    <property type="term" value="F:homoserine kinase activity"/>
    <property type="evidence" value="ECO:0007669"/>
    <property type="project" value="UniProtKB-UniRule"/>
</dbReference>
<organism evidence="11 12">
    <name type="scientific">Hahella chejuensis (strain KCTC 2396)</name>
    <dbReference type="NCBI Taxonomy" id="349521"/>
    <lineage>
        <taxon>Bacteria</taxon>
        <taxon>Pseudomonadati</taxon>
        <taxon>Pseudomonadota</taxon>
        <taxon>Gammaproteobacteria</taxon>
        <taxon>Oceanospirillales</taxon>
        <taxon>Hahellaceae</taxon>
        <taxon>Hahella</taxon>
    </lineage>
</organism>
<evidence type="ECO:0000256" key="8">
    <source>
        <dbReference type="HAMAP-Rule" id="MF_00301"/>
    </source>
</evidence>
<keyword evidence="2 8" id="KW-0808">Transferase</keyword>
<evidence type="ECO:0000256" key="4">
    <source>
        <dbReference type="ARBA" id="ARBA00022741"/>
    </source>
</evidence>
<dbReference type="AlphaFoldDB" id="Q2S8N0"/>
<keyword evidence="12" id="KW-1185">Reference proteome</keyword>
<dbReference type="EC" id="2.7.1.39" evidence="8 9"/>
<gene>
    <name evidence="8 11" type="primary">thrB</name>
    <name evidence="11" type="ordered locus">HCH_06348</name>
</gene>
<dbReference type="EMBL" id="CP000155">
    <property type="protein sequence ID" value="ABC32994.1"/>
    <property type="molecule type" value="Genomic_DNA"/>
</dbReference>
<dbReference type="NCBIfam" id="NF003558">
    <property type="entry name" value="PRK05231.1"/>
    <property type="match status" value="1"/>
</dbReference>
<evidence type="ECO:0000256" key="3">
    <source>
        <dbReference type="ARBA" id="ARBA00022697"/>
    </source>
</evidence>
<evidence type="ECO:0000259" key="10">
    <source>
        <dbReference type="Pfam" id="PF01636"/>
    </source>
</evidence>
<accession>Q2S8N0</accession>
<keyword evidence="1 8" id="KW-0028">Amino-acid biosynthesis</keyword>
<keyword evidence="5 8" id="KW-0418">Kinase</keyword>
<dbReference type="UniPathway" id="UPA00050">
    <property type="reaction ID" value="UER00064"/>
</dbReference>
<dbReference type="GO" id="GO:0005524">
    <property type="term" value="F:ATP binding"/>
    <property type="evidence" value="ECO:0007669"/>
    <property type="project" value="UniProtKB-KW"/>
</dbReference>
<keyword evidence="3 8" id="KW-0791">Threonine biosynthesis</keyword>
<dbReference type="KEGG" id="hch:HCH_06348"/>